<proteinExistence type="predicted"/>
<evidence type="ECO:0000313" key="2">
    <source>
        <dbReference type="EMBL" id="KAJ3750596.1"/>
    </source>
</evidence>
<dbReference type="AlphaFoldDB" id="A0A9W8PBC8"/>
<organism evidence="2 3">
    <name type="scientific">Lentinula detonsa</name>
    <dbReference type="NCBI Taxonomy" id="2804962"/>
    <lineage>
        <taxon>Eukaryota</taxon>
        <taxon>Fungi</taxon>
        <taxon>Dikarya</taxon>
        <taxon>Basidiomycota</taxon>
        <taxon>Agaricomycotina</taxon>
        <taxon>Agaricomycetes</taxon>
        <taxon>Agaricomycetidae</taxon>
        <taxon>Agaricales</taxon>
        <taxon>Marasmiineae</taxon>
        <taxon>Omphalotaceae</taxon>
        <taxon>Lentinula</taxon>
    </lineage>
</organism>
<feature type="compositionally biased region" description="Basic residues" evidence="1">
    <location>
        <begin position="36"/>
        <end position="47"/>
    </location>
</feature>
<keyword evidence="3" id="KW-1185">Reference proteome</keyword>
<reference evidence="2 3" key="1">
    <citation type="journal article" date="2023" name="Proc. Natl. Acad. Sci. U.S.A.">
        <title>A global phylogenomic analysis of the shiitake genus Lentinula.</title>
        <authorList>
            <person name="Sierra-Patev S."/>
            <person name="Min B."/>
            <person name="Naranjo-Ortiz M."/>
            <person name="Looney B."/>
            <person name="Konkel Z."/>
            <person name="Slot J.C."/>
            <person name="Sakamoto Y."/>
            <person name="Steenwyk J.L."/>
            <person name="Rokas A."/>
            <person name="Carro J."/>
            <person name="Camarero S."/>
            <person name="Ferreira P."/>
            <person name="Molpeceres G."/>
            <person name="Ruiz-Duenas F.J."/>
            <person name="Serrano A."/>
            <person name="Henrissat B."/>
            <person name="Drula E."/>
            <person name="Hughes K.W."/>
            <person name="Mata J.L."/>
            <person name="Ishikawa N.K."/>
            <person name="Vargas-Isla R."/>
            <person name="Ushijima S."/>
            <person name="Smith C.A."/>
            <person name="Donoghue J."/>
            <person name="Ahrendt S."/>
            <person name="Andreopoulos W."/>
            <person name="He G."/>
            <person name="LaButti K."/>
            <person name="Lipzen A."/>
            <person name="Ng V."/>
            <person name="Riley R."/>
            <person name="Sandor L."/>
            <person name="Barry K."/>
            <person name="Martinez A.T."/>
            <person name="Xiao Y."/>
            <person name="Gibbons J.G."/>
            <person name="Terashima K."/>
            <person name="Grigoriev I.V."/>
            <person name="Hibbett D."/>
        </authorList>
    </citation>
    <scope>NUCLEOTIDE SEQUENCE [LARGE SCALE GENOMIC DNA]</scope>
    <source>
        <strain evidence="2 3">TFB7810</strain>
    </source>
</reference>
<accession>A0A9W8PBC8</accession>
<dbReference type="EMBL" id="JANVFU010000001">
    <property type="protein sequence ID" value="KAJ3750596.1"/>
    <property type="molecule type" value="Genomic_DNA"/>
</dbReference>
<feature type="region of interest" description="Disordered" evidence="1">
    <location>
        <begin position="1"/>
        <end position="51"/>
    </location>
</feature>
<protein>
    <submittedName>
        <fullName evidence="2">Uncharacterized protein</fullName>
    </submittedName>
</protein>
<comment type="caution">
    <text evidence="2">The sequence shown here is derived from an EMBL/GenBank/DDBJ whole genome shotgun (WGS) entry which is preliminary data.</text>
</comment>
<gene>
    <name evidence="2" type="ORF">DFH05DRAFT_1518738</name>
</gene>
<sequence>MSASNNQQAPTEGTSVEHDLNSSLADQGGDVEAERLRKKKPPHRPHLPSRDQVRKLVEAVGMAQAAAQLGVDIATLQAYLNGN</sequence>
<evidence type="ECO:0000313" key="3">
    <source>
        <dbReference type="Proteomes" id="UP001142393"/>
    </source>
</evidence>
<name>A0A9W8PBC8_9AGAR</name>
<dbReference type="Proteomes" id="UP001142393">
    <property type="component" value="Unassembled WGS sequence"/>
</dbReference>
<evidence type="ECO:0000256" key="1">
    <source>
        <dbReference type="SAM" id="MobiDB-lite"/>
    </source>
</evidence>
<feature type="compositionally biased region" description="Polar residues" evidence="1">
    <location>
        <begin position="1"/>
        <end position="14"/>
    </location>
</feature>